<dbReference type="InterPro" id="IPR033646">
    <property type="entry name" value="CLU-central"/>
</dbReference>
<dbReference type="STRING" id="69332.A0A388JLL5"/>
<dbReference type="Proteomes" id="UP000265515">
    <property type="component" value="Unassembled WGS sequence"/>
</dbReference>
<feature type="compositionally biased region" description="Gly residues" evidence="2">
    <location>
        <begin position="2016"/>
        <end position="2028"/>
    </location>
</feature>
<organism evidence="4 5">
    <name type="scientific">Chara braunii</name>
    <name type="common">Braun's stonewort</name>
    <dbReference type="NCBI Taxonomy" id="69332"/>
    <lineage>
        <taxon>Eukaryota</taxon>
        <taxon>Viridiplantae</taxon>
        <taxon>Streptophyta</taxon>
        <taxon>Charophyceae</taxon>
        <taxon>Charales</taxon>
        <taxon>Characeae</taxon>
        <taxon>Chara</taxon>
    </lineage>
</organism>
<feature type="compositionally biased region" description="Basic residues" evidence="2">
    <location>
        <begin position="1535"/>
        <end position="1544"/>
    </location>
</feature>
<dbReference type="SUPFAM" id="SSF48452">
    <property type="entry name" value="TPR-like"/>
    <property type="match status" value="2"/>
</dbReference>
<dbReference type="InterPro" id="IPR027523">
    <property type="entry name" value="CLU_prot"/>
</dbReference>
<evidence type="ECO:0000313" key="4">
    <source>
        <dbReference type="EMBL" id="GBG58709.1"/>
    </source>
</evidence>
<feature type="domain" description="Clu" evidence="3">
    <location>
        <begin position="1000"/>
        <end position="1316"/>
    </location>
</feature>
<evidence type="ECO:0000313" key="5">
    <source>
        <dbReference type="Proteomes" id="UP000265515"/>
    </source>
</evidence>
<feature type="compositionally biased region" description="Basic and acidic residues" evidence="2">
    <location>
        <begin position="598"/>
        <end position="610"/>
    </location>
</feature>
<comment type="caution">
    <text evidence="4">The sequence shown here is derived from an EMBL/GenBank/DDBJ whole genome shotgun (WGS) entry which is preliminary data.</text>
</comment>
<evidence type="ECO:0000259" key="3">
    <source>
        <dbReference type="PROSITE" id="PS51823"/>
    </source>
</evidence>
<protein>
    <recommendedName>
        <fullName evidence="3">Clu domain-containing protein</fullName>
    </recommendedName>
</protein>
<feature type="compositionally biased region" description="Basic residues" evidence="2">
    <location>
        <begin position="2119"/>
        <end position="2130"/>
    </location>
</feature>
<feature type="region of interest" description="Disordered" evidence="2">
    <location>
        <begin position="26"/>
        <end position="117"/>
    </location>
</feature>
<dbReference type="FunFam" id="3.30.2280.10:FF:000002">
    <property type="entry name" value="Clustered mitochondria protein homolog"/>
    <property type="match status" value="1"/>
</dbReference>
<dbReference type="Pfam" id="PF12807">
    <property type="entry name" value="eIF3_p135"/>
    <property type="match status" value="1"/>
</dbReference>
<dbReference type="PANTHER" id="PTHR12601:SF6">
    <property type="entry name" value="CLUSTERED MITOCHONDRIA PROTEIN HOMOLOG"/>
    <property type="match status" value="1"/>
</dbReference>
<feature type="compositionally biased region" description="Pro residues" evidence="2">
    <location>
        <begin position="289"/>
        <end position="314"/>
    </location>
</feature>
<feature type="compositionally biased region" description="Low complexity" evidence="2">
    <location>
        <begin position="382"/>
        <end position="392"/>
    </location>
</feature>
<feature type="compositionally biased region" description="Basic and acidic residues" evidence="2">
    <location>
        <begin position="436"/>
        <end position="448"/>
    </location>
</feature>
<dbReference type="Gene3D" id="3.30.2280.10">
    <property type="entry name" value="Hypothetical protein (hspc210)"/>
    <property type="match status" value="1"/>
</dbReference>
<feature type="region of interest" description="Disordered" evidence="2">
    <location>
        <begin position="2044"/>
        <end position="2130"/>
    </location>
</feature>
<feature type="compositionally biased region" description="Basic and acidic residues" evidence="2">
    <location>
        <begin position="498"/>
        <end position="507"/>
    </location>
</feature>
<feature type="compositionally biased region" description="Low complexity" evidence="2">
    <location>
        <begin position="266"/>
        <end position="288"/>
    </location>
</feature>
<accession>A0A388JLL5</accession>
<dbReference type="InterPro" id="IPR025697">
    <property type="entry name" value="CLU_dom"/>
</dbReference>
<proteinExistence type="predicted"/>
<feature type="compositionally biased region" description="Low complexity" evidence="2">
    <location>
        <begin position="409"/>
        <end position="431"/>
    </location>
</feature>
<dbReference type="EMBL" id="BFEA01000001">
    <property type="protein sequence ID" value="GBG58709.1"/>
    <property type="molecule type" value="Genomic_DNA"/>
</dbReference>
<feature type="compositionally biased region" description="Basic and acidic residues" evidence="2">
    <location>
        <begin position="617"/>
        <end position="631"/>
    </location>
</feature>
<feature type="compositionally biased region" description="Low complexity" evidence="2">
    <location>
        <begin position="449"/>
        <end position="472"/>
    </location>
</feature>
<dbReference type="Pfam" id="PF13236">
    <property type="entry name" value="CLU"/>
    <property type="match status" value="2"/>
</dbReference>
<keyword evidence="5" id="KW-1185">Reference proteome</keyword>
<dbReference type="Gene3D" id="1.25.40.10">
    <property type="entry name" value="Tetratricopeptide repeat domain"/>
    <property type="match status" value="1"/>
</dbReference>
<feature type="compositionally biased region" description="Low complexity" evidence="2">
    <location>
        <begin position="2062"/>
        <end position="2078"/>
    </location>
</feature>
<dbReference type="GO" id="GO:0005737">
    <property type="term" value="C:cytoplasm"/>
    <property type="evidence" value="ECO:0007669"/>
    <property type="project" value="TreeGrafter"/>
</dbReference>
<dbReference type="PANTHER" id="PTHR12601">
    <property type="entry name" value="EUKARYOTIC TRANSLATION INITIATION FACTOR 3 SUBUNIT EIF-3"/>
    <property type="match status" value="1"/>
</dbReference>
<dbReference type="Pfam" id="PF15044">
    <property type="entry name" value="CLU_N"/>
    <property type="match status" value="1"/>
</dbReference>
<feature type="region of interest" description="Disordered" evidence="2">
    <location>
        <begin position="2007"/>
        <end position="2028"/>
    </location>
</feature>
<dbReference type="CDD" id="cd15466">
    <property type="entry name" value="CLU-central"/>
    <property type="match status" value="1"/>
</dbReference>
<dbReference type="Pfam" id="PF13424">
    <property type="entry name" value="TPR_12"/>
    <property type="match status" value="2"/>
</dbReference>
<gene>
    <name evidence="4" type="ORF">CBR_g110</name>
</gene>
<feature type="region of interest" description="Disordered" evidence="2">
    <location>
        <begin position="243"/>
        <end position="699"/>
    </location>
</feature>
<feature type="compositionally biased region" description="Low complexity" evidence="2">
    <location>
        <begin position="1492"/>
        <end position="1503"/>
    </location>
</feature>
<dbReference type="OrthoDB" id="1414216at2759"/>
<name>A0A388JLL5_CHABU</name>
<reference evidence="4 5" key="1">
    <citation type="journal article" date="2018" name="Cell">
        <title>The Chara Genome: Secondary Complexity and Implications for Plant Terrestrialization.</title>
        <authorList>
            <person name="Nishiyama T."/>
            <person name="Sakayama H."/>
            <person name="Vries J.D."/>
            <person name="Buschmann H."/>
            <person name="Saint-Marcoux D."/>
            <person name="Ullrich K.K."/>
            <person name="Haas F.B."/>
            <person name="Vanderstraeten L."/>
            <person name="Becker D."/>
            <person name="Lang D."/>
            <person name="Vosolsobe S."/>
            <person name="Rombauts S."/>
            <person name="Wilhelmsson P.K.I."/>
            <person name="Janitza P."/>
            <person name="Kern R."/>
            <person name="Heyl A."/>
            <person name="Rumpler F."/>
            <person name="Villalobos L.I.A.C."/>
            <person name="Clay J.M."/>
            <person name="Skokan R."/>
            <person name="Toyoda A."/>
            <person name="Suzuki Y."/>
            <person name="Kagoshima H."/>
            <person name="Schijlen E."/>
            <person name="Tajeshwar N."/>
            <person name="Catarino B."/>
            <person name="Hetherington A.J."/>
            <person name="Saltykova A."/>
            <person name="Bonnot C."/>
            <person name="Breuninger H."/>
            <person name="Symeonidi A."/>
            <person name="Radhakrishnan G.V."/>
            <person name="Van Nieuwerburgh F."/>
            <person name="Deforce D."/>
            <person name="Chang C."/>
            <person name="Karol K.G."/>
            <person name="Hedrich R."/>
            <person name="Ulvskov P."/>
            <person name="Glockner G."/>
            <person name="Delwiche C.F."/>
            <person name="Petrasek J."/>
            <person name="Van de Peer Y."/>
            <person name="Friml J."/>
            <person name="Beilby M."/>
            <person name="Dolan L."/>
            <person name="Kohara Y."/>
            <person name="Sugano S."/>
            <person name="Fujiyama A."/>
            <person name="Delaux P.-M."/>
            <person name="Quint M."/>
            <person name="TheiBen G."/>
            <person name="Hagemann M."/>
            <person name="Harholt J."/>
            <person name="Dunand C."/>
            <person name="Zachgo S."/>
            <person name="Langdale J."/>
            <person name="Maumus F."/>
            <person name="Straeten D.V.D."/>
            <person name="Gould S.B."/>
            <person name="Rensing S.A."/>
        </authorList>
    </citation>
    <scope>NUCLEOTIDE SEQUENCE [LARGE SCALE GENOMIC DNA]</scope>
    <source>
        <strain evidence="4 5">S276</strain>
    </source>
</reference>
<dbReference type="Gramene" id="GBG58709">
    <property type="protein sequence ID" value="GBG58709"/>
    <property type="gene ID" value="CBR_g110"/>
</dbReference>
<feature type="compositionally biased region" description="Basic and acidic residues" evidence="2">
    <location>
        <begin position="396"/>
        <end position="408"/>
    </location>
</feature>
<evidence type="ECO:0000256" key="1">
    <source>
        <dbReference type="ARBA" id="ARBA00022490"/>
    </source>
</evidence>
<dbReference type="SUPFAM" id="SSF103107">
    <property type="entry name" value="Hypothetical protein c14orf129, hspc210"/>
    <property type="match status" value="1"/>
</dbReference>
<feature type="compositionally biased region" description="Basic and acidic residues" evidence="2">
    <location>
        <begin position="1562"/>
        <end position="1573"/>
    </location>
</feature>
<sequence>MEMSGSRLLRRAQVYTAPWLGGAAGMRGAGGGTEHDAGERAQRSGGPGRRCKGTARRYDRPGGSSNTHAAPKWPRAPRRKAHREEGQSPEGGPAEVPQGMTRQRDQSGCMPGEGGEGELEALGYMEGKVLQVVVDGLTEVEVAAMVTLRRQGGNSVLLPILERAEAVREVAALLRGTVGATVERGTALGSVVRGGVDVTSALRLGGGRVLKTGLHPLMGPNDLGLCANSLVRVVDMEVAGAQQQSADMEASEVRSGENVGSGHTVASSPRPSEDSSSAATAPSPARPEGLPPPPPPPAPPPSPPANPSPSPCPSSVPCSIADSAGAGDLSDRDDRPGEQGAAASLGGADENESEVIDGSGAGAPVKSTAVQSPADSDPVSGAASAARTAVDADPVDAERERNGGEEVGVHSSSASVKAATAAAATGVQSSSEDLSTEEHGDEALDKAAAEITAEVTAEVTAEMTAENTAESAVGNPTTKGAATQRALEIEAAAQSTVERAEENKMADLGEEAEAAGNPADCAGSVGKKGEMPSLNMTSNPASAADAAGEVSPSPSAAEEDESSSAGQNEKAGKKEEEVEEESRDGLSAPGGSNSSAMRSHDGAEKMRIGAEEEEKSEVESQGRQEAGKEGVEVASVGEQEKGVEAEVQGQKKETSEGKDDRSKREDKDEKGHANGEGKSSSKTGGGSGGSSSAAGEGDENEVLYPMMVTGPSGEKVELMVLPTDTVMDIRQFLADAPETCFYTCYDLILTLPTGMRYQLMDYLELSEVCDVAAGGCKLEMVDAFYDDRTVRNHVRRTRDLISTSNIHMSLSTKLAMEFEKSLANGKSAPETSSSKSIGAAAKLDADKVDGVAGGTDGLGFMEDSAGHLLRLLVEAQASDPDGSSCLGKLAFSSLNPVPGYRRLQGDILYLDVVTLEGKKLCITAHQRGFFVNKTTASVLNPEPASPRLEATTLVGLLKKASDKFAAGFADVWEKKSAGHQFENMQLSLPPNPWLGATPPAAHVRDVARAEEALLTPYGTDVTGIQRDWNEELQSCRELPRESLQDRIIRDRALYKVTSDFVEAAVKGAKAVVGHSITPINPTDPERFHMYVHNGIFFSFAVDGDFVMIQQLREEELKQKQQAEPNADAKEVTGDGEKLEAEVVSSEGPVGEGTSPADGSAVDALPSGAKQAGSNPLVLEGEQATYASANNDLKGTRAFNTADVSGLYTLAMAIVDYRGYRVVAQSIIPGILYGDKSASLLYGSVDGGKKIAWNEKFHVKMCEVGKLLHIAEHSVEDGSGKSVKLCGPVECKGIVGSDDRHYILDLMRTSPRDNHYTGPNSRLCVLRPELVASFCQSEALEKVKDAGDVTKEAEADALASIALNPNVFTDFKVTGDPEAVKNDEELVKKAGEFLVATVIPKLIQDFSILEVSPMDGQTLSEALHAHGVNIRYLGKIASLSESLIHIKSLCISEMIVRSAKHVLKAVLRETMDQDVGGAIAHFLNCFLGTSVGSSPPVTPSSPSSEQSDSPAVASGGSGSVTDKPTGGSQDSGSQKSKTRKKKKGGKGGSAYSPEKVSPGVNGEEDKGPMKEDLKPGYTRITSELVWGDIKEGVKFKYQFELPDGVRSSMRKLSALRSFCQKMGVTIAAREYNFESEAPLAISDILDLHPVVKHCAPNCADARDLMDGGKIRLSQGKIDEALELFSEAVAILQQVCGPLHREVANCCRYLAMAHYHKQDLQNAVVQQHKELIINERVLGADHPDTAHSYGNMALFYHGLGHTDLALKHMQRTLHLLNVACGPDHPDVAATFINVAMMYQDIQKMHVALRYLQEALMQNEKLLGPDHLQTAVCFHALAIAFNCMGAYKLSLQHERSTYNILLKQLGEDDPRTKDSAHWVRTFQIRELQAQKQRGQAAQLAAAQKAAQAIQAKADLVSALAAASRSGGRGIGKGIRGDPAALTASLSTQGGGIRRGIDERAQKAAAEVRRRAAARGVAVSRSHVGGSHGGGTVPLDELLSFINGAHGAMKVPSSGTSGVSKGGGGTRTGGVVKGDVGLGAGLVSAVGLGSGGPGESSTQGERKSARAIAIPSSGSASVSSSSKTTSLPNGDTVKRESISSPDQSSKVPEGLGMGLGALDVDSKKKKGKTKKPKQ</sequence>
<keyword evidence="1" id="KW-0963">Cytoplasm</keyword>
<feature type="region of interest" description="Disordered" evidence="2">
    <location>
        <begin position="1492"/>
        <end position="1573"/>
    </location>
</feature>
<dbReference type="PROSITE" id="PS51823">
    <property type="entry name" value="CLU"/>
    <property type="match status" value="1"/>
</dbReference>
<feature type="compositionally biased region" description="Basic and acidic residues" evidence="2">
    <location>
        <begin position="638"/>
        <end position="675"/>
    </location>
</feature>
<feature type="compositionally biased region" description="Low complexity" evidence="2">
    <location>
        <begin position="546"/>
        <end position="556"/>
    </location>
</feature>
<dbReference type="InterPro" id="IPR023231">
    <property type="entry name" value="GSKIP_dom_sf"/>
</dbReference>
<feature type="compositionally biased region" description="Low complexity" evidence="2">
    <location>
        <begin position="1525"/>
        <end position="1534"/>
    </location>
</feature>
<evidence type="ECO:0000256" key="2">
    <source>
        <dbReference type="SAM" id="MobiDB-lite"/>
    </source>
</evidence>
<feature type="compositionally biased region" description="Basic and acidic residues" evidence="2">
    <location>
        <begin position="1117"/>
        <end position="1140"/>
    </location>
</feature>
<feature type="region of interest" description="Disordered" evidence="2">
    <location>
        <begin position="1117"/>
        <end position="1165"/>
    </location>
</feature>
<feature type="compositionally biased region" description="Basic and acidic residues" evidence="2">
    <location>
        <begin position="33"/>
        <end position="42"/>
    </location>
</feature>
<dbReference type="InterPro" id="IPR011990">
    <property type="entry name" value="TPR-like_helical_dom_sf"/>
</dbReference>
<dbReference type="InterPro" id="IPR028275">
    <property type="entry name" value="CLU_N"/>
</dbReference>